<dbReference type="EMBL" id="CP119878">
    <property type="protein sequence ID" value="WFD34898.1"/>
    <property type="molecule type" value="Genomic_DNA"/>
</dbReference>
<evidence type="ECO:0000256" key="5">
    <source>
        <dbReference type="ARBA" id="ARBA00022737"/>
    </source>
</evidence>
<dbReference type="GO" id="GO:0031981">
    <property type="term" value="C:nuclear lumen"/>
    <property type="evidence" value="ECO:0007669"/>
    <property type="project" value="UniProtKB-ARBA"/>
</dbReference>
<keyword evidence="11" id="KW-1185">Reference proteome</keyword>
<evidence type="ECO:0000313" key="10">
    <source>
        <dbReference type="EMBL" id="WFD34898.1"/>
    </source>
</evidence>
<proteinExistence type="inferred from homology"/>
<comment type="subcellular location">
    <subcellularLocation>
        <location evidence="2">Cytoplasm</location>
    </subcellularLocation>
    <subcellularLocation>
        <location evidence="1">Nucleus</location>
    </subcellularLocation>
</comment>
<evidence type="ECO:0000256" key="4">
    <source>
        <dbReference type="ARBA" id="ARBA00022490"/>
    </source>
</evidence>
<dbReference type="InterPro" id="IPR016024">
    <property type="entry name" value="ARM-type_fold"/>
</dbReference>
<comment type="similarity">
    <text evidence="8">Belongs to the importin beta family. Importin beta-2 subfamily.</text>
</comment>
<keyword evidence="3" id="KW-0813">Transport</keyword>
<feature type="compositionally biased region" description="Acidic residues" evidence="9">
    <location>
        <begin position="368"/>
        <end position="389"/>
    </location>
</feature>
<feature type="region of interest" description="Disordered" evidence="9">
    <location>
        <begin position="327"/>
        <end position="389"/>
    </location>
</feature>
<gene>
    <name evidence="10" type="ORF">MCUN1_001743</name>
</gene>
<reference evidence="10" key="1">
    <citation type="submission" date="2023-03" db="EMBL/GenBank/DDBJ databases">
        <title>Mating type loci evolution in Malassezia.</title>
        <authorList>
            <person name="Coelho M.A."/>
        </authorList>
    </citation>
    <scope>NUCLEOTIDE SEQUENCE</scope>
    <source>
        <strain evidence="10">CBS 11721</strain>
    </source>
</reference>
<sequence length="922" mass="101312">MAMSWSPQPEGLAELVGLFRQSTSTERDVQRQIAQRLDSISTIPDYVNYLIYVFLQMTDESVSTRSVAGLLAKNHIYFNHARIAPEIIQHVETAILPALALPDTVLRSVASQIIAVLMQVVKPQNWVEGLSALTAAMDSSNGDEVECALSTLAKLSEDMPEDLESTEIQGVRPLDVLVPKLLAATQSNDSRVRVHALNALSQFIQIGSVSMAANIDDFVAALFSRANDERAVVRKFVCKALVHVLGTWPEKLAPEMNNVVEYMLYSIQDGDEDVALEAAEFWLQFAEEPRLADQLRPHIERLVPVLLRSMVYSELSLLMLADVHDDAAEPDRPEDIRPRHYGGTTHRSEHVEDESSQGAARGRAAADGEADDDDYDYDEDEDDDDYDDEDDVLGSWNLRKCAAAALDVLAVRFQNDILPVLLPLLKERLFSSDWVQREAGILALGAVAEGAMSGIVPHLPTLVPLLVGTLRDAQPLVRSITCWTIGRYAPWIVGDTTPEHQQQFLMPVIEGLLAMVLDNNKRVQEAGCSAFATLEEEAGPVLVPFLGPVLRTLVMAFDKYHQRNMLILYDAVGTLADSVGGALNDPEYIEVLMVPLIRRWQSLDDLDPDLIPLLECLASVTIAMGSGFLPHAPPVFQRCVSIVHDNLAAYQMAGGDDDDLPDRTFLIVAFDLLSGLSQGIGANMRELVAASQPPLIPLLEACLANPEPAVRQSAYALLGDLSLSAFSELHARVPAIMPVLLAEVVSEPPPEALSACNNATWAAGEIALQCGAEQAYQQWVPELLNKLISILHNPKSVKSLSENAAVTIGRIGLVAPDSVAPHLAVFIEPWCQALWDIKDNEEKDSAFRGLCEMIRTNPNGATSGFAYFCNAVVRWNKPSAQLNEMFRSILVAFRDMSGSQWEATKAQFPPVIRERLEERYGV</sequence>
<dbReference type="GO" id="GO:0005737">
    <property type="term" value="C:cytoplasm"/>
    <property type="evidence" value="ECO:0007669"/>
    <property type="project" value="UniProtKB-SubCell"/>
</dbReference>
<evidence type="ECO:0000256" key="8">
    <source>
        <dbReference type="ARBA" id="ARBA00038423"/>
    </source>
</evidence>
<evidence type="ECO:0008006" key="12">
    <source>
        <dbReference type="Google" id="ProtNLM"/>
    </source>
</evidence>
<dbReference type="PANTHER" id="PTHR10527">
    <property type="entry name" value="IMPORTIN BETA"/>
    <property type="match status" value="1"/>
</dbReference>
<dbReference type="InterPro" id="IPR011989">
    <property type="entry name" value="ARM-like"/>
</dbReference>
<dbReference type="InterPro" id="IPR040122">
    <property type="entry name" value="Importin_beta"/>
</dbReference>
<evidence type="ECO:0000256" key="6">
    <source>
        <dbReference type="ARBA" id="ARBA00022927"/>
    </source>
</evidence>
<keyword evidence="4" id="KW-0963">Cytoplasm</keyword>
<evidence type="ECO:0000256" key="7">
    <source>
        <dbReference type="ARBA" id="ARBA00023242"/>
    </source>
</evidence>
<evidence type="ECO:0000313" key="11">
    <source>
        <dbReference type="Proteomes" id="UP001219933"/>
    </source>
</evidence>
<feature type="compositionally biased region" description="Basic and acidic residues" evidence="9">
    <location>
        <begin position="327"/>
        <end position="338"/>
    </location>
</feature>
<dbReference type="FunFam" id="1.25.10.10:FF:000028">
    <property type="entry name" value="Transportin-1 isoform 1"/>
    <property type="match status" value="1"/>
</dbReference>
<dbReference type="Gene3D" id="1.25.10.10">
    <property type="entry name" value="Leucine-rich Repeat Variant"/>
    <property type="match status" value="2"/>
</dbReference>
<dbReference type="Pfam" id="PF13513">
    <property type="entry name" value="HEAT_EZ"/>
    <property type="match status" value="1"/>
</dbReference>
<evidence type="ECO:0000256" key="2">
    <source>
        <dbReference type="ARBA" id="ARBA00004496"/>
    </source>
</evidence>
<keyword evidence="7" id="KW-0539">Nucleus</keyword>
<keyword evidence="6" id="KW-0653">Protein transport</keyword>
<dbReference type="GO" id="GO:0006606">
    <property type="term" value="P:protein import into nucleus"/>
    <property type="evidence" value="ECO:0007669"/>
    <property type="project" value="InterPro"/>
</dbReference>
<accession>A0AAF0EYE4</accession>
<evidence type="ECO:0000256" key="9">
    <source>
        <dbReference type="SAM" id="MobiDB-lite"/>
    </source>
</evidence>
<keyword evidence="5" id="KW-0677">Repeat</keyword>
<evidence type="ECO:0000256" key="1">
    <source>
        <dbReference type="ARBA" id="ARBA00004123"/>
    </source>
</evidence>
<feature type="compositionally biased region" description="Low complexity" evidence="9">
    <location>
        <begin position="358"/>
        <end position="367"/>
    </location>
</feature>
<evidence type="ECO:0000256" key="3">
    <source>
        <dbReference type="ARBA" id="ARBA00022448"/>
    </source>
</evidence>
<organism evidence="10 11">
    <name type="scientific">Malassezia cuniculi</name>
    <dbReference type="NCBI Taxonomy" id="948313"/>
    <lineage>
        <taxon>Eukaryota</taxon>
        <taxon>Fungi</taxon>
        <taxon>Dikarya</taxon>
        <taxon>Basidiomycota</taxon>
        <taxon>Ustilaginomycotina</taxon>
        <taxon>Malasseziomycetes</taxon>
        <taxon>Malasseziales</taxon>
        <taxon>Malasseziaceae</taxon>
        <taxon>Malassezia</taxon>
    </lineage>
</organism>
<dbReference type="Proteomes" id="UP001219933">
    <property type="component" value="Chromosome 2"/>
</dbReference>
<protein>
    <recommendedName>
        <fullName evidence="12">Transportin-1</fullName>
    </recommendedName>
</protein>
<dbReference type="SUPFAM" id="SSF48371">
    <property type="entry name" value="ARM repeat"/>
    <property type="match status" value="1"/>
</dbReference>
<name>A0AAF0EYE4_9BASI</name>
<dbReference type="AlphaFoldDB" id="A0AAF0EYE4"/>